<evidence type="ECO:0000313" key="1">
    <source>
        <dbReference type="EMBL" id="MCY4728541.1"/>
    </source>
</evidence>
<dbReference type="RefSeq" id="WP_268113572.1">
    <property type="nucleotide sequence ID" value="NZ_JAPPUX010000006.1"/>
</dbReference>
<evidence type="ECO:0000313" key="2">
    <source>
        <dbReference type="Proteomes" id="UP001074726"/>
    </source>
</evidence>
<keyword evidence="2" id="KW-1185">Reference proteome</keyword>
<dbReference type="EMBL" id="JAPPUX010000006">
    <property type="protein sequence ID" value="MCY4728541.1"/>
    <property type="molecule type" value="Genomic_DNA"/>
</dbReference>
<proteinExistence type="predicted"/>
<dbReference type="Proteomes" id="UP001074726">
    <property type="component" value="Unassembled WGS sequence"/>
</dbReference>
<gene>
    <name evidence="1" type="ORF">NYO98_19830</name>
</gene>
<comment type="caution">
    <text evidence="1">The sequence shown here is derived from an EMBL/GenBank/DDBJ whole genome shotgun (WGS) entry which is preliminary data.</text>
</comment>
<organism evidence="1 2">
    <name type="scientific">Nocardioides pini</name>
    <dbReference type="NCBI Taxonomy" id="2975053"/>
    <lineage>
        <taxon>Bacteria</taxon>
        <taxon>Bacillati</taxon>
        <taxon>Actinomycetota</taxon>
        <taxon>Actinomycetes</taxon>
        <taxon>Propionibacteriales</taxon>
        <taxon>Nocardioidaceae</taxon>
        <taxon>Nocardioides</taxon>
    </lineage>
</organism>
<reference evidence="1" key="1">
    <citation type="submission" date="2022-08" db="EMBL/GenBank/DDBJ databases">
        <title>Genome sequencing of Nocardioides sp. STR2.</title>
        <authorList>
            <person name="So Y."/>
        </authorList>
    </citation>
    <scope>NUCLEOTIDE SEQUENCE</scope>
    <source>
        <strain evidence="1">STR2</strain>
    </source>
</reference>
<accession>A0ABT4CHU8</accession>
<protein>
    <submittedName>
        <fullName evidence="1">Uncharacterized protein</fullName>
    </submittedName>
</protein>
<sequence length="122" mass="13169">MPDPTLDLLHRLIGGDPAAASQVIRTSETSTSPSLLVAAALLSRRPELLDKAETTATTSRDRQLVALARAHLRGETDRLDALVRDHLSEYPDNLLASWIAGRPPAQALDRDPAITTPEDTTP</sequence>
<name>A0ABT4CHU8_9ACTN</name>